<dbReference type="InterPro" id="IPR050309">
    <property type="entry name" value="Type-B_Carboxylest/Lipase"/>
</dbReference>
<dbReference type="InterPro" id="IPR002018">
    <property type="entry name" value="CarbesteraseB"/>
</dbReference>
<proteinExistence type="inferred from homology"/>
<dbReference type="Pfam" id="PF00135">
    <property type="entry name" value="COesterase"/>
    <property type="match status" value="1"/>
</dbReference>
<dbReference type="AlphaFoldDB" id="A0A9Q1ER34"/>
<keyword evidence="2 3" id="KW-0378">Hydrolase</keyword>
<keyword evidence="6" id="KW-1185">Reference proteome</keyword>
<sequence length="514" mass="56937">MSGQYPWMYLYLLCFGFGAVMGQEERPPRLNTKYGELMGRWTRVKDSTQTVAAYLGIPFAEPPSWTSEIFSPPAHQGVAGAEGRHSLPFTVPSKHGSFQTDVGPVWWATPALTGHGVDPWRSISHGTRLGIPGFLSTGDGHIPENLGLQDQVSALRWVQDTIHSFGGDPGSVTIFGESAGGVSVFVHMLSPVSSGLFHRAISQSGIPLVRLFAQSDPKSSALVLAQKAGCTSDDSADLTQCLKGKSAQELEAATPKLGDFLLSLSMDGAFIPKDIGEQEKMNFKSVPWIIGTNVQEFGWLLPNLMFFPGWELGMTRQIMGMILALNLRIAGFPPNAQKIIEDEYFGDTESPETVRDIFLDLLGVFAFVSPAVKGARDHRDAGSTIFFYEFQQRPSMYGDSRPDFVKADHVDEIGFVFGAPFWNEEIVMLDKTTPEERQLSKTMVKYWSTFAKTGNPNGQGLFKWPEFTTEEELLQLNVTLKLGNVKEMNKIDFWTEQLPRKLKTARHDSSHTDL</sequence>
<feature type="domain" description="Carboxylesterase type B" evidence="4">
    <location>
        <begin position="128"/>
        <end position="494"/>
    </location>
</feature>
<dbReference type="EC" id="3.1.1.-" evidence="3"/>
<organism evidence="5 6">
    <name type="scientific">Synaphobranchus kaupii</name>
    <name type="common">Kaup's arrowtooth eel</name>
    <dbReference type="NCBI Taxonomy" id="118154"/>
    <lineage>
        <taxon>Eukaryota</taxon>
        <taxon>Metazoa</taxon>
        <taxon>Chordata</taxon>
        <taxon>Craniata</taxon>
        <taxon>Vertebrata</taxon>
        <taxon>Euteleostomi</taxon>
        <taxon>Actinopterygii</taxon>
        <taxon>Neopterygii</taxon>
        <taxon>Teleostei</taxon>
        <taxon>Anguilliformes</taxon>
        <taxon>Synaphobranchidae</taxon>
        <taxon>Synaphobranchus</taxon>
    </lineage>
</organism>
<protein>
    <recommendedName>
        <fullName evidence="3">Carboxylic ester hydrolase</fullName>
        <ecNumber evidence="3">3.1.1.-</ecNumber>
    </recommendedName>
</protein>
<dbReference type="Gene3D" id="3.40.50.1820">
    <property type="entry name" value="alpha/beta hydrolase"/>
    <property type="match status" value="2"/>
</dbReference>
<name>A0A9Q1ER34_SYNKA</name>
<comment type="similarity">
    <text evidence="1 3">Belongs to the type-B carboxylesterase/lipase family.</text>
</comment>
<accession>A0A9Q1ER34</accession>
<dbReference type="InterPro" id="IPR029058">
    <property type="entry name" value="AB_hydrolase_fold"/>
</dbReference>
<evidence type="ECO:0000256" key="1">
    <source>
        <dbReference type="ARBA" id="ARBA00005964"/>
    </source>
</evidence>
<feature type="chain" id="PRO_5040528914" description="Carboxylic ester hydrolase" evidence="3">
    <location>
        <begin position="23"/>
        <end position="514"/>
    </location>
</feature>
<dbReference type="OrthoDB" id="3200163at2759"/>
<reference evidence="5" key="1">
    <citation type="journal article" date="2023" name="Science">
        <title>Genome structures resolve the early diversification of teleost fishes.</title>
        <authorList>
            <person name="Parey E."/>
            <person name="Louis A."/>
            <person name="Montfort J."/>
            <person name="Bouchez O."/>
            <person name="Roques C."/>
            <person name="Iampietro C."/>
            <person name="Lluch J."/>
            <person name="Castinel A."/>
            <person name="Donnadieu C."/>
            <person name="Desvignes T."/>
            <person name="Floi Bucao C."/>
            <person name="Jouanno E."/>
            <person name="Wen M."/>
            <person name="Mejri S."/>
            <person name="Dirks R."/>
            <person name="Jansen H."/>
            <person name="Henkel C."/>
            <person name="Chen W.J."/>
            <person name="Zahm M."/>
            <person name="Cabau C."/>
            <person name="Klopp C."/>
            <person name="Thompson A.W."/>
            <person name="Robinson-Rechavi M."/>
            <person name="Braasch I."/>
            <person name="Lecointre G."/>
            <person name="Bobe J."/>
            <person name="Postlethwait J.H."/>
            <person name="Berthelot C."/>
            <person name="Roest Crollius H."/>
            <person name="Guiguen Y."/>
        </authorList>
    </citation>
    <scope>NUCLEOTIDE SEQUENCE</scope>
    <source>
        <strain evidence="5">WJC10195</strain>
    </source>
</reference>
<dbReference type="Proteomes" id="UP001152622">
    <property type="component" value="Chromosome 13"/>
</dbReference>
<gene>
    <name evidence="5" type="ORF">SKAU_G00307270</name>
</gene>
<evidence type="ECO:0000256" key="2">
    <source>
        <dbReference type="ARBA" id="ARBA00022801"/>
    </source>
</evidence>
<evidence type="ECO:0000313" key="5">
    <source>
        <dbReference type="EMBL" id="KAJ8343398.1"/>
    </source>
</evidence>
<dbReference type="PROSITE" id="PS00122">
    <property type="entry name" value="CARBOXYLESTERASE_B_1"/>
    <property type="match status" value="1"/>
</dbReference>
<evidence type="ECO:0000313" key="6">
    <source>
        <dbReference type="Proteomes" id="UP001152622"/>
    </source>
</evidence>
<dbReference type="SUPFAM" id="SSF53474">
    <property type="entry name" value="alpha/beta-Hydrolases"/>
    <property type="match status" value="1"/>
</dbReference>
<dbReference type="GO" id="GO:0016787">
    <property type="term" value="F:hydrolase activity"/>
    <property type="evidence" value="ECO:0007669"/>
    <property type="project" value="UniProtKB-KW"/>
</dbReference>
<comment type="caution">
    <text evidence="5">The sequence shown here is derived from an EMBL/GenBank/DDBJ whole genome shotgun (WGS) entry which is preliminary data.</text>
</comment>
<evidence type="ECO:0000259" key="4">
    <source>
        <dbReference type="Pfam" id="PF00135"/>
    </source>
</evidence>
<dbReference type="PANTHER" id="PTHR11559">
    <property type="entry name" value="CARBOXYLESTERASE"/>
    <property type="match status" value="1"/>
</dbReference>
<dbReference type="EMBL" id="JAINUF010000013">
    <property type="protein sequence ID" value="KAJ8343398.1"/>
    <property type="molecule type" value="Genomic_DNA"/>
</dbReference>
<feature type="signal peptide" evidence="3">
    <location>
        <begin position="1"/>
        <end position="22"/>
    </location>
</feature>
<evidence type="ECO:0000256" key="3">
    <source>
        <dbReference type="RuleBase" id="RU361235"/>
    </source>
</evidence>
<dbReference type="InterPro" id="IPR019826">
    <property type="entry name" value="Carboxylesterase_B_AS"/>
</dbReference>
<keyword evidence="3" id="KW-0732">Signal</keyword>